<keyword evidence="3" id="KW-1133">Transmembrane helix</keyword>
<dbReference type="Pfam" id="PF25917">
    <property type="entry name" value="BSH_RND"/>
    <property type="match status" value="1"/>
</dbReference>
<dbReference type="Gene3D" id="2.40.30.170">
    <property type="match status" value="1"/>
</dbReference>
<comment type="caution">
    <text evidence="6">The sequence shown here is derived from an EMBL/GenBank/DDBJ whole genome shotgun (WGS) entry which is preliminary data.</text>
</comment>
<evidence type="ECO:0000259" key="5">
    <source>
        <dbReference type="Pfam" id="PF25963"/>
    </source>
</evidence>
<dbReference type="OrthoDB" id="9811754at2"/>
<feature type="region of interest" description="Disordered" evidence="2">
    <location>
        <begin position="1"/>
        <end position="22"/>
    </location>
</feature>
<feature type="domain" description="p-hydroxybenzoic acid efflux pump subunit AaeA-like beta-barrel" evidence="5">
    <location>
        <begin position="265"/>
        <end position="354"/>
    </location>
</feature>
<evidence type="ECO:0000313" key="6">
    <source>
        <dbReference type="EMBL" id="PTE20791.1"/>
    </source>
</evidence>
<dbReference type="Gene3D" id="2.40.50.100">
    <property type="match status" value="1"/>
</dbReference>
<dbReference type="GO" id="GO:0055085">
    <property type="term" value="P:transmembrane transport"/>
    <property type="evidence" value="ECO:0007669"/>
    <property type="project" value="InterPro"/>
</dbReference>
<keyword evidence="3" id="KW-0812">Transmembrane</keyword>
<evidence type="ECO:0000259" key="4">
    <source>
        <dbReference type="Pfam" id="PF25917"/>
    </source>
</evidence>
<feature type="compositionally biased region" description="Low complexity" evidence="2">
    <location>
        <begin position="13"/>
        <end position="22"/>
    </location>
</feature>
<dbReference type="SUPFAM" id="SSF111369">
    <property type="entry name" value="HlyD-like secretion proteins"/>
    <property type="match status" value="1"/>
</dbReference>
<evidence type="ECO:0000313" key="7">
    <source>
        <dbReference type="Proteomes" id="UP000241010"/>
    </source>
</evidence>
<reference evidence="6 7" key="1">
    <citation type="submission" date="2018-03" db="EMBL/GenBank/DDBJ databases">
        <title>Cereibacter changlensis.</title>
        <authorList>
            <person name="Meyer T.E."/>
            <person name="Miller S."/>
            <person name="Lodha T."/>
            <person name="Gandham S."/>
            <person name="Chintalapati S."/>
            <person name="Chintalapati V.R."/>
        </authorList>
    </citation>
    <scope>NUCLEOTIDE SEQUENCE [LARGE SCALE GENOMIC DNA]</scope>
    <source>
        <strain evidence="6 7">JA139</strain>
    </source>
</reference>
<evidence type="ECO:0000256" key="3">
    <source>
        <dbReference type="SAM" id="Phobius"/>
    </source>
</evidence>
<name>A0A2T4JSA1_9RHOB</name>
<sequence length="372" mass="38846">MNASSSKPLQATPVAADPAGAKPARARRSPLRWLLMLALPLALIVGGTAYWLTGGRYETTENANLRQAVVSVASDLSGRVVAVNIADNQVVKAGDLLFSIDPEPYRLALAQAEAAVAGARLQVEQLRVGYAQAQANAMLAADDAAYQASELERQRALSTKGVASATALDDAQHEAQRARELMSVADQQVASALAALGNDPQIATDSHPTVMAAIAARDEAAYKLGLTEVRAPADGVVYQAASFKPGQMVGAGTRLFALVETGDVWIDANFKETQLAGIRVGQPAEVVFDLYPDQPVEAVVEAVGAGTGAEFSLLPAQNATGNWVKVTQRVPVRLRLAEPTELGLASGLSAEVSVDTGRSRSLGFTSHAAALN</sequence>
<dbReference type="Proteomes" id="UP000241010">
    <property type="component" value="Unassembled WGS sequence"/>
</dbReference>
<dbReference type="PANTHER" id="PTHR30386">
    <property type="entry name" value="MEMBRANE FUSION SUBUNIT OF EMRAB-TOLC MULTIDRUG EFFLUX PUMP"/>
    <property type="match status" value="1"/>
</dbReference>
<dbReference type="InterPro" id="IPR058625">
    <property type="entry name" value="MdtA-like_BSH"/>
</dbReference>
<evidence type="ECO:0000256" key="2">
    <source>
        <dbReference type="SAM" id="MobiDB-lite"/>
    </source>
</evidence>
<evidence type="ECO:0000256" key="1">
    <source>
        <dbReference type="ARBA" id="ARBA00004196"/>
    </source>
</evidence>
<dbReference type="InterPro" id="IPR058634">
    <property type="entry name" value="AaeA-lik-b-barrel"/>
</dbReference>
<keyword evidence="3" id="KW-0472">Membrane</keyword>
<dbReference type="PANTHER" id="PTHR30386:SF19">
    <property type="entry name" value="MULTIDRUG EXPORT PROTEIN EMRA-RELATED"/>
    <property type="match status" value="1"/>
</dbReference>
<feature type="transmembrane region" description="Helical" evidence="3">
    <location>
        <begin position="33"/>
        <end position="52"/>
    </location>
</feature>
<dbReference type="RefSeq" id="WP_107664813.1">
    <property type="nucleotide sequence ID" value="NZ_PZKG01000082.1"/>
</dbReference>
<dbReference type="InterPro" id="IPR050739">
    <property type="entry name" value="MFP"/>
</dbReference>
<organism evidence="6 7">
    <name type="scientific">Cereibacter changlensis JA139</name>
    <dbReference type="NCBI Taxonomy" id="1188249"/>
    <lineage>
        <taxon>Bacteria</taxon>
        <taxon>Pseudomonadati</taxon>
        <taxon>Pseudomonadota</taxon>
        <taxon>Alphaproteobacteria</taxon>
        <taxon>Rhodobacterales</taxon>
        <taxon>Paracoccaceae</taxon>
        <taxon>Cereibacter</taxon>
    </lineage>
</organism>
<dbReference type="GO" id="GO:0030313">
    <property type="term" value="C:cell envelope"/>
    <property type="evidence" value="ECO:0007669"/>
    <property type="project" value="UniProtKB-SubCell"/>
</dbReference>
<feature type="domain" description="Multidrug resistance protein MdtA-like barrel-sandwich hybrid" evidence="4">
    <location>
        <begin position="69"/>
        <end position="259"/>
    </location>
</feature>
<dbReference type="EMBL" id="PZKG01000082">
    <property type="protein sequence ID" value="PTE20791.1"/>
    <property type="molecule type" value="Genomic_DNA"/>
</dbReference>
<gene>
    <name evidence="6" type="ORF">C5F48_15580</name>
</gene>
<protein>
    <submittedName>
        <fullName evidence="6">HlyD family secretion protein</fullName>
    </submittedName>
</protein>
<dbReference type="AlphaFoldDB" id="A0A2T4JSA1"/>
<accession>A0A2T4JSA1</accession>
<dbReference type="Pfam" id="PF25963">
    <property type="entry name" value="Beta-barrel_AAEA"/>
    <property type="match status" value="1"/>
</dbReference>
<keyword evidence="7" id="KW-1185">Reference proteome</keyword>
<proteinExistence type="predicted"/>
<comment type="subcellular location">
    <subcellularLocation>
        <location evidence="1">Cell envelope</location>
    </subcellularLocation>
</comment>